<dbReference type="AlphaFoldDB" id="A0A9D1AEI5"/>
<reference evidence="2" key="2">
    <citation type="journal article" date="2021" name="PeerJ">
        <title>Extensive microbial diversity within the chicken gut microbiome revealed by metagenomics and culture.</title>
        <authorList>
            <person name="Gilroy R."/>
            <person name="Ravi A."/>
            <person name="Getino M."/>
            <person name="Pursley I."/>
            <person name="Horton D.L."/>
            <person name="Alikhan N.F."/>
            <person name="Baker D."/>
            <person name="Gharbi K."/>
            <person name="Hall N."/>
            <person name="Watson M."/>
            <person name="Adriaenssens E.M."/>
            <person name="Foster-Nyarko E."/>
            <person name="Jarju S."/>
            <person name="Secka A."/>
            <person name="Antonio M."/>
            <person name="Oren A."/>
            <person name="Chaudhuri R.R."/>
            <person name="La Ragione R."/>
            <person name="Hildebrand F."/>
            <person name="Pallen M.J."/>
        </authorList>
    </citation>
    <scope>NUCLEOTIDE SEQUENCE</scope>
    <source>
        <strain evidence="2">ChiW25-3613</strain>
    </source>
</reference>
<keyword evidence="1" id="KW-0812">Transmembrane</keyword>
<feature type="transmembrane region" description="Helical" evidence="1">
    <location>
        <begin position="21"/>
        <end position="40"/>
    </location>
</feature>
<organism evidence="2 3">
    <name type="scientific">Candidatus Coproplasma stercoripullorum</name>
    <dbReference type="NCBI Taxonomy" id="2840751"/>
    <lineage>
        <taxon>Bacteria</taxon>
        <taxon>Bacillati</taxon>
        <taxon>Bacillota</taxon>
        <taxon>Clostridia</taxon>
        <taxon>Eubacteriales</taxon>
        <taxon>Candidatus Coproplasma</taxon>
    </lineage>
</organism>
<gene>
    <name evidence="2" type="ORF">IAB90_01285</name>
</gene>
<feature type="transmembrane region" description="Helical" evidence="1">
    <location>
        <begin position="113"/>
        <end position="132"/>
    </location>
</feature>
<protein>
    <submittedName>
        <fullName evidence="2">Uncharacterized protein</fullName>
    </submittedName>
</protein>
<evidence type="ECO:0000256" key="1">
    <source>
        <dbReference type="SAM" id="Phobius"/>
    </source>
</evidence>
<accession>A0A9D1AEI5</accession>
<keyword evidence="1" id="KW-1133">Transmembrane helix</keyword>
<name>A0A9D1AEI5_9FIRM</name>
<dbReference type="Proteomes" id="UP000824179">
    <property type="component" value="Unassembled WGS sequence"/>
</dbReference>
<evidence type="ECO:0000313" key="2">
    <source>
        <dbReference type="EMBL" id="HIR38992.1"/>
    </source>
</evidence>
<dbReference type="EMBL" id="DVHB01000026">
    <property type="protein sequence ID" value="HIR38992.1"/>
    <property type="molecule type" value="Genomic_DNA"/>
</dbReference>
<reference evidence="2" key="1">
    <citation type="submission" date="2020-10" db="EMBL/GenBank/DDBJ databases">
        <authorList>
            <person name="Gilroy R."/>
        </authorList>
    </citation>
    <scope>NUCLEOTIDE SEQUENCE</scope>
    <source>
        <strain evidence="2">ChiW25-3613</strain>
    </source>
</reference>
<evidence type="ECO:0000313" key="3">
    <source>
        <dbReference type="Proteomes" id="UP000824179"/>
    </source>
</evidence>
<feature type="transmembrane region" description="Helical" evidence="1">
    <location>
        <begin position="46"/>
        <end position="66"/>
    </location>
</feature>
<sequence length="133" mass="15701">MENKIKHLEMIQSIITRMAQNSFMIKGWSLTLVVAMFAFVPKTAYLFIPIVIVPVLIFVCLDAYYLQLERRYRKLYDIVREKEESDVDFNLKITEQCKIRNNKYCKCLFSKSILFFYLPVLIVCVGIILALFL</sequence>
<proteinExistence type="predicted"/>
<keyword evidence="1" id="KW-0472">Membrane</keyword>
<comment type="caution">
    <text evidence="2">The sequence shown here is derived from an EMBL/GenBank/DDBJ whole genome shotgun (WGS) entry which is preliminary data.</text>
</comment>